<protein>
    <submittedName>
        <fullName evidence="1">Uncharacterized protein</fullName>
    </submittedName>
</protein>
<name>A0ACC2XY62_9TREE</name>
<reference evidence="1" key="1">
    <citation type="submission" date="2023-04" db="EMBL/GenBank/DDBJ databases">
        <title>Draft Genome sequencing of Naganishia species isolated from polar environments using Oxford Nanopore Technology.</title>
        <authorList>
            <person name="Leo P."/>
            <person name="Venkateswaran K."/>
        </authorList>
    </citation>
    <scope>NUCLEOTIDE SEQUENCE</scope>
    <source>
        <strain evidence="1">DBVPG 5303</strain>
    </source>
</reference>
<dbReference type="Proteomes" id="UP001234202">
    <property type="component" value="Unassembled WGS sequence"/>
</dbReference>
<accession>A0ACC2XY62</accession>
<organism evidence="1 2">
    <name type="scientific">Naganishia onofrii</name>
    <dbReference type="NCBI Taxonomy" id="1851511"/>
    <lineage>
        <taxon>Eukaryota</taxon>
        <taxon>Fungi</taxon>
        <taxon>Dikarya</taxon>
        <taxon>Basidiomycota</taxon>
        <taxon>Agaricomycotina</taxon>
        <taxon>Tremellomycetes</taxon>
        <taxon>Filobasidiales</taxon>
        <taxon>Filobasidiaceae</taxon>
        <taxon>Naganishia</taxon>
    </lineage>
</organism>
<comment type="caution">
    <text evidence="1">The sequence shown here is derived from an EMBL/GenBank/DDBJ whole genome shotgun (WGS) entry which is preliminary data.</text>
</comment>
<sequence>MTPTQYPEPGKIHKLPSMPDSIRFKLFEYGCKAIPKLTFHILTVQIYYNIPSSDHTFVTTLDTAQAVFVHSAIDSKAPQTSRAIRSGSASSRRDVPASGPRSRKRRKLDDHAEGHTPSRRGSDSADEENEEAGSDDNEDEDDSEDENDERCPELVPSANSPDSSIYIPVHQPRASGRTTTSHGHNATSRHASATPGPSFLVPKIEPQDAVPSVGAGPSPYPFGAPLHSPAAGQFMYSHAQQPQPLSAVKRNNSTTNSHQASTPAGAPPSSPLPQRTVSTGSQAHTPANTGLQTPTQTHAKPTNSARGSFSNMPPPAMAQRTATATGTPVPGAVQYPPPPHGQPYGYPYPAPYAGYSGHPQYPGYSPYPPPMPYGHPGYQPNGMPMPILVPIPGPQSHGQAASSSTPGPASSPYPYQAMANTPYGHAIPGYPYPPAPYPQLSTTQRDHRTPDPSGISNTLGIQSNHVTFQGKGLLSWILAERGDGKTLVKGKVVRCDGWDGLFGLGAIEDFDQSDGESEEDGDEDHADAEGGLEALVKAATRRSERKRKREERQHGLAEHLDRHGQPNEQRSRGNSTTRIRWGIEIRVNLRLMNGSLPSKVATDTLGKSPTVNKANASVSARSVRNAASSLTAKALAPTAGRVIARAPAHRAVTGASVSKSAATTSTRPSLTTAPAVGQTASVKQPASLVNGSLQDARAPGQALSSMAKHPASASKGKGPAGLGDSATHTSHSIANTRPSASPNPLAGNVGANSGTVGRTIAQPHGRTSAIPASQPSSLALRRVHQSAENGDTPNDSTPGSTPTPSISIPSKTGITLDSALKTPPERSSAILQGSNKTPNGKPPNPPHAASADRIDPLRTPRQATHRTALPTPKSSPATGLALAKSILRYPASQHTIELAQKLVGKEVFENIVSEMGLHPAEIVRESPNKNKLSKLSESVVIPARSQPASTRVKAINSQENPLLDQADQARVSATGSIPSSLAGKQNVTGKRVPSQPSLESGATSGNAAPNAKSKVLSCDHCKTTETRVWRVKQLPGGKERRVCDACGLYFNNTKKMRPRELWGTQKIELPGASVKSRPVTDISKGKEKEITGISDTSVKPAPVTAHHPTPSSSMSKPYDLNASPQRNARPSTSNAPDSSNWTPRRSSRLNRHADLSPTGRPPGSHHKPALDEVCDAAMSPRRSTRLTPRKISKGKNKDIEMIATGRAQKRLMELTKDTSASSPRRSLTPALAAVAGTGALDKHTGHAVRENIWDDNDFSFLLSDNIDEIQETGSFATDPMASSSGLDFEMEQFLSASDQRTVVNDFNPNVVLDQGESDDHEPKFTQKEMELLLMLSASGIASEEMGLDAAENADVEPLNAAAGPSRQGHLLLDGTEWTDESSPWEISTPSAAQWKLT</sequence>
<evidence type="ECO:0000313" key="2">
    <source>
        <dbReference type="Proteomes" id="UP001234202"/>
    </source>
</evidence>
<evidence type="ECO:0000313" key="1">
    <source>
        <dbReference type="EMBL" id="KAJ9128057.1"/>
    </source>
</evidence>
<proteinExistence type="predicted"/>
<dbReference type="EMBL" id="JASBWV010000001">
    <property type="protein sequence ID" value="KAJ9128057.1"/>
    <property type="molecule type" value="Genomic_DNA"/>
</dbReference>
<gene>
    <name evidence="1" type="ORF">QFC24_000348</name>
</gene>
<keyword evidence="2" id="KW-1185">Reference proteome</keyword>